<feature type="transmembrane region" description="Helical" evidence="4">
    <location>
        <begin position="342"/>
        <end position="361"/>
    </location>
</feature>
<accession>A0AAJ5D6Z7</accession>
<feature type="transmembrane region" description="Helical" evidence="4">
    <location>
        <begin position="310"/>
        <end position="336"/>
    </location>
</feature>
<dbReference type="InterPro" id="IPR036259">
    <property type="entry name" value="MFS_trans_sf"/>
</dbReference>
<protein>
    <submittedName>
        <fullName evidence="6">Sn-glycerol-3-phosphate transporter</fullName>
    </submittedName>
</protein>
<evidence type="ECO:0000256" key="1">
    <source>
        <dbReference type="ARBA" id="ARBA00022692"/>
    </source>
</evidence>
<evidence type="ECO:0000313" key="6">
    <source>
        <dbReference type="EMBL" id="SUE36124.1"/>
    </source>
</evidence>
<dbReference type="InterPro" id="IPR011701">
    <property type="entry name" value="MFS"/>
</dbReference>
<feature type="transmembrane region" description="Helical" evidence="4">
    <location>
        <begin position="169"/>
        <end position="189"/>
    </location>
</feature>
<organism evidence="6 7">
    <name type="scientific">Ralstonia mannitolilytica</name>
    <dbReference type="NCBI Taxonomy" id="105219"/>
    <lineage>
        <taxon>Bacteria</taxon>
        <taxon>Pseudomonadati</taxon>
        <taxon>Pseudomonadota</taxon>
        <taxon>Betaproteobacteria</taxon>
        <taxon>Burkholderiales</taxon>
        <taxon>Burkholderiaceae</taxon>
        <taxon>Ralstonia</taxon>
    </lineage>
</organism>
<dbReference type="Pfam" id="PF07690">
    <property type="entry name" value="MFS_1"/>
    <property type="match status" value="1"/>
</dbReference>
<dbReference type="SUPFAM" id="SSF103473">
    <property type="entry name" value="MFS general substrate transporter"/>
    <property type="match status" value="1"/>
</dbReference>
<dbReference type="PROSITE" id="PS50850">
    <property type="entry name" value="MFS"/>
    <property type="match status" value="1"/>
</dbReference>
<feature type="transmembrane region" description="Helical" evidence="4">
    <location>
        <begin position="195"/>
        <end position="216"/>
    </location>
</feature>
<feature type="transmembrane region" description="Helical" evidence="4">
    <location>
        <begin position="70"/>
        <end position="88"/>
    </location>
</feature>
<dbReference type="Gene3D" id="1.20.1250.20">
    <property type="entry name" value="MFS general substrate transporter like domains"/>
    <property type="match status" value="2"/>
</dbReference>
<dbReference type="InterPro" id="IPR020846">
    <property type="entry name" value="MFS_dom"/>
</dbReference>
<feature type="transmembrane region" description="Helical" evidence="4">
    <location>
        <begin position="382"/>
        <end position="405"/>
    </location>
</feature>
<feature type="transmembrane region" description="Helical" evidence="4">
    <location>
        <begin position="100"/>
        <end position="123"/>
    </location>
</feature>
<dbReference type="Proteomes" id="UP000255008">
    <property type="component" value="Unassembled WGS sequence"/>
</dbReference>
<evidence type="ECO:0000256" key="3">
    <source>
        <dbReference type="ARBA" id="ARBA00023136"/>
    </source>
</evidence>
<evidence type="ECO:0000256" key="2">
    <source>
        <dbReference type="ARBA" id="ARBA00022989"/>
    </source>
</evidence>
<feature type="transmembrane region" description="Helical" evidence="4">
    <location>
        <begin position="129"/>
        <end position="148"/>
    </location>
</feature>
<gene>
    <name evidence="6" type="ORF">NCTC10894_04143</name>
</gene>
<dbReference type="AlphaFoldDB" id="A0AAJ5D6Z7"/>
<reference evidence="6 7" key="1">
    <citation type="submission" date="2018-06" db="EMBL/GenBank/DDBJ databases">
        <authorList>
            <consortium name="Pathogen Informatics"/>
            <person name="Doyle S."/>
        </authorList>
    </citation>
    <scope>NUCLEOTIDE SEQUENCE [LARGE SCALE GENOMIC DNA]</scope>
    <source>
        <strain evidence="6 7">NCTC10894</strain>
    </source>
</reference>
<evidence type="ECO:0000259" key="5">
    <source>
        <dbReference type="PROSITE" id="PS50850"/>
    </source>
</evidence>
<proteinExistence type="predicted"/>
<sequence length="442" mass="45102">MLTLSNALLEHTMTTAVCSPAAAGEVSRHHRWKVLGVGVAANASFSAAFSGIPTTAVFMRSAYHLGNAELGVALGALGLGIAVSELPWGLLTDRWGDRTVLLAGLGLTALALLVMACCAVPLHGSAPPLAWLVAGMLSVGLLGGSVNGSSGRAVMGWFREGERGLAMSIRQTAVPLGGGIGALVLPGLAAHAGFGAVYGGLAAACAVTAVLTWLWVHEAPGIAQASMAGAGEAAGAAPLRDPVLWRMALAIGLLCVPQGAVVAFATVFLRDFAHAGVLTLSLTMASVQGGAAVMRVWSGRRTDRHGNRRAYLLTCARWSAALFVALAGVAWMTWAWSMDLTVMRVALVAVIVAGGICVSAWHGVGYTELATLAGAQRAGTALGLGNTGAFAALGLTSLCLPQLLAWSSWPVVWLVAAGSALLAWRVLPAVQPRSAGGRMPRS</sequence>
<dbReference type="PANTHER" id="PTHR23527:SF1">
    <property type="entry name" value="BLL3282 PROTEIN"/>
    <property type="match status" value="1"/>
</dbReference>
<dbReference type="GO" id="GO:0022857">
    <property type="term" value="F:transmembrane transporter activity"/>
    <property type="evidence" value="ECO:0007669"/>
    <property type="project" value="InterPro"/>
</dbReference>
<feature type="domain" description="Major facilitator superfamily (MFS) profile" evidence="5">
    <location>
        <begin position="1"/>
        <end position="435"/>
    </location>
</feature>
<feature type="transmembrane region" description="Helical" evidence="4">
    <location>
        <begin position="411"/>
        <end position="430"/>
    </location>
</feature>
<evidence type="ECO:0000256" key="4">
    <source>
        <dbReference type="SAM" id="Phobius"/>
    </source>
</evidence>
<feature type="transmembrane region" description="Helical" evidence="4">
    <location>
        <begin position="34"/>
        <end position="58"/>
    </location>
</feature>
<feature type="transmembrane region" description="Helical" evidence="4">
    <location>
        <begin position="248"/>
        <end position="269"/>
    </location>
</feature>
<keyword evidence="2 4" id="KW-1133">Transmembrane helix</keyword>
<keyword evidence="3 4" id="KW-0472">Membrane</keyword>
<keyword evidence="1 4" id="KW-0812">Transmembrane</keyword>
<comment type="caution">
    <text evidence="6">The sequence shown here is derived from an EMBL/GenBank/DDBJ whole genome shotgun (WGS) entry which is preliminary data.</text>
</comment>
<name>A0AAJ5D6Z7_9RALS</name>
<feature type="transmembrane region" description="Helical" evidence="4">
    <location>
        <begin position="275"/>
        <end position="298"/>
    </location>
</feature>
<dbReference type="InterPro" id="IPR052952">
    <property type="entry name" value="MFS-Transporter"/>
</dbReference>
<evidence type="ECO:0000313" key="7">
    <source>
        <dbReference type="Proteomes" id="UP000255008"/>
    </source>
</evidence>
<dbReference type="EMBL" id="UGVE01000002">
    <property type="protein sequence ID" value="SUE36124.1"/>
    <property type="molecule type" value="Genomic_DNA"/>
</dbReference>
<dbReference type="PANTHER" id="PTHR23527">
    <property type="entry name" value="BLL3282 PROTEIN"/>
    <property type="match status" value="1"/>
</dbReference>